<dbReference type="RefSeq" id="WP_372566837.1">
    <property type="nucleotide sequence ID" value="NZ_JBGOSP010000047.1"/>
</dbReference>
<gene>
    <name evidence="2" type="ORF">ACEG43_43630</name>
</gene>
<keyword evidence="3" id="KW-1185">Reference proteome</keyword>
<dbReference type="Pfam" id="PF12802">
    <property type="entry name" value="MarR_2"/>
    <property type="match status" value="1"/>
</dbReference>
<comment type="caution">
    <text evidence="2">The sequence shown here is derived from an EMBL/GenBank/DDBJ whole genome shotgun (WGS) entry which is preliminary data.</text>
</comment>
<protein>
    <submittedName>
        <fullName evidence="2">MarR family winged helix-turn-helix transcriptional regulator</fullName>
    </submittedName>
</protein>
<dbReference type="PANTHER" id="PTHR33164:SF99">
    <property type="entry name" value="MARR FAMILY REGULATORY PROTEIN"/>
    <property type="match status" value="1"/>
</dbReference>
<dbReference type="SUPFAM" id="SSF46785">
    <property type="entry name" value="Winged helix' DNA-binding domain"/>
    <property type="match status" value="1"/>
</dbReference>
<dbReference type="InterPro" id="IPR039422">
    <property type="entry name" value="MarR/SlyA-like"/>
</dbReference>
<evidence type="ECO:0000313" key="3">
    <source>
        <dbReference type="Proteomes" id="UP001571476"/>
    </source>
</evidence>
<name>A0ABV4T0R8_9ACTN</name>
<proteinExistence type="predicted"/>
<dbReference type="SMART" id="SM00347">
    <property type="entry name" value="HTH_MARR"/>
    <property type="match status" value="1"/>
</dbReference>
<dbReference type="PROSITE" id="PS50995">
    <property type="entry name" value="HTH_MARR_2"/>
    <property type="match status" value="1"/>
</dbReference>
<dbReference type="Gene3D" id="1.10.10.10">
    <property type="entry name" value="Winged helix-like DNA-binding domain superfamily/Winged helix DNA-binding domain"/>
    <property type="match status" value="1"/>
</dbReference>
<dbReference type="CDD" id="cd00090">
    <property type="entry name" value="HTH_ARSR"/>
    <property type="match status" value="1"/>
</dbReference>
<dbReference type="InterPro" id="IPR036388">
    <property type="entry name" value="WH-like_DNA-bd_sf"/>
</dbReference>
<reference evidence="2 3" key="1">
    <citation type="submission" date="2024-08" db="EMBL/GenBank/DDBJ databases">
        <title>Genome sequence of Streptomyces aureus CACIA-1.46HGO.</title>
        <authorList>
            <person name="Evangelista-Martinez Z."/>
        </authorList>
    </citation>
    <scope>NUCLEOTIDE SEQUENCE [LARGE SCALE GENOMIC DNA]</scope>
    <source>
        <strain evidence="2 3">CACIA-1.46HGO</strain>
    </source>
</reference>
<organism evidence="2 3">
    <name type="scientific">Streptomyces aureus</name>
    <dbReference type="NCBI Taxonomy" id="193461"/>
    <lineage>
        <taxon>Bacteria</taxon>
        <taxon>Bacillati</taxon>
        <taxon>Actinomycetota</taxon>
        <taxon>Actinomycetes</taxon>
        <taxon>Kitasatosporales</taxon>
        <taxon>Streptomycetaceae</taxon>
        <taxon>Streptomyces</taxon>
    </lineage>
</organism>
<dbReference type="EMBL" id="JBGOSP010000047">
    <property type="protein sequence ID" value="MFA3842953.1"/>
    <property type="molecule type" value="Genomic_DNA"/>
</dbReference>
<dbReference type="InterPro" id="IPR011991">
    <property type="entry name" value="ArsR-like_HTH"/>
</dbReference>
<evidence type="ECO:0000313" key="2">
    <source>
        <dbReference type="EMBL" id="MFA3842953.1"/>
    </source>
</evidence>
<dbReference type="InterPro" id="IPR000835">
    <property type="entry name" value="HTH_MarR-typ"/>
</dbReference>
<feature type="domain" description="HTH marR-type" evidence="1">
    <location>
        <begin position="20"/>
        <end position="152"/>
    </location>
</feature>
<sequence>MHLSSGSPDAVEAQRIEGVARGLLRGLGHLTQALFRAGEFGITRSQAALLDALEPGPRRVTELAAATGMVQPRVTVMLQKLEEAGLVERQRCAADRRAVETTLTPAGRDLLEGGRRRMAAVLLAALDGGVEDSERAAGAARDAIAVLANAMEPETS</sequence>
<dbReference type="Proteomes" id="UP001571476">
    <property type="component" value="Unassembled WGS sequence"/>
</dbReference>
<evidence type="ECO:0000259" key="1">
    <source>
        <dbReference type="PROSITE" id="PS50995"/>
    </source>
</evidence>
<accession>A0ABV4T0R8</accession>
<dbReference type="PANTHER" id="PTHR33164">
    <property type="entry name" value="TRANSCRIPTIONAL REGULATOR, MARR FAMILY"/>
    <property type="match status" value="1"/>
</dbReference>
<dbReference type="InterPro" id="IPR036390">
    <property type="entry name" value="WH_DNA-bd_sf"/>
</dbReference>